<feature type="chain" id="PRO_5046966654" description="Secretion system C-terminal sorting domain-containing protein" evidence="1">
    <location>
        <begin position="22"/>
        <end position="523"/>
    </location>
</feature>
<protein>
    <recommendedName>
        <fullName evidence="2">Secretion system C-terminal sorting domain-containing protein</fullName>
    </recommendedName>
</protein>
<dbReference type="InterPro" id="IPR011050">
    <property type="entry name" value="Pectin_lyase_fold/virulence"/>
</dbReference>
<dbReference type="Pfam" id="PF18962">
    <property type="entry name" value="Por_Secre_tail"/>
    <property type="match status" value="1"/>
</dbReference>
<name>A0ABM9B2R7_9BACT</name>
<keyword evidence="1" id="KW-0732">Signal</keyword>
<accession>A0ABM9B2R7</accession>
<dbReference type="EMBL" id="CAKLPZ010000003">
    <property type="protein sequence ID" value="CAH1001641.1"/>
    <property type="molecule type" value="Genomic_DNA"/>
</dbReference>
<evidence type="ECO:0000313" key="3">
    <source>
        <dbReference type="EMBL" id="CAH1001641.1"/>
    </source>
</evidence>
<evidence type="ECO:0000313" key="4">
    <source>
        <dbReference type="Proteomes" id="UP000837803"/>
    </source>
</evidence>
<organism evidence="3 4">
    <name type="scientific">Neolewinella maritima</name>
    <dbReference type="NCBI Taxonomy" id="1383882"/>
    <lineage>
        <taxon>Bacteria</taxon>
        <taxon>Pseudomonadati</taxon>
        <taxon>Bacteroidota</taxon>
        <taxon>Saprospiria</taxon>
        <taxon>Saprospirales</taxon>
        <taxon>Lewinellaceae</taxon>
        <taxon>Neolewinella</taxon>
    </lineage>
</organism>
<dbReference type="RefSeq" id="WP_238751490.1">
    <property type="nucleotide sequence ID" value="NZ_CAKLPZ010000003.1"/>
</dbReference>
<sequence length="523" mass="58345">MTSRFTFLSLLLCLGATQLRAQSELIVEPGSSFLNEVIAADTTTTGERVDSNRIYVLRRDAEYLVRGQFRNQTYKLHLRAEEGEGDRPHIKTFPDQQGTINGDMIRLYADGIFENLHIDGESSSGDQPYPNRLFRTEGEGQNLTVTGCLLTNGAQSAVRVNKAAGRIIFENNVITNLGAIAQDNMGNGRVIDARSSSINYLRLENCTFVNVMDRLIRHRGGSGVIDSMVVNHTTTINHMGYHGFLELGNMGDYFQFTNNLILDGMSMGNDVTDAERLTEFDSHGETDAEGRPTMVWIGSIPNDTTEFVIDDNVYSVSDELQAWYAEKGVDEGPELLLTDHIAGRLADGSMAFTKVQVSVNEAPMFPEELQDWYWSPDGANKAKVTTGEFTMNRQDATYWRETLDGGYAVNDSLRNEAGMQLGDLNWVENSVNTNDVLVNQVAMATYPNPLADVATLTFELGEASRVDLQWFDAMGRTVRVESFGRLNAGSHRRQIRRDALAPGLYFLQVRSERERGTLRIVVR</sequence>
<evidence type="ECO:0000256" key="1">
    <source>
        <dbReference type="SAM" id="SignalP"/>
    </source>
</evidence>
<dbReference type="InterPro" id="IPR026444">
    <property type="entry name" value="Secre_tail"/>
</dbReference>
<evidence type="ECO:0000259" key="2">
    <source>
        <dbReference type="Pfam" id="PF18962"/>
    </source>
</evidence>
<feature type="domain" description="Secretion system C-terminal sorting" evidence="2">
    <location>
        <begin position="446"/>
        <end position="521"/>
    </location>
</feature>
<dbReference type="Proteomes" id="UP000837803">
    <property type="component" value="Unassembled WGS sequence"/>
</dbReference>
<dbReference type="SUPFAM" id="SSF51126">
    <property type="entry name" value="Pectin lyase-like"/>
    <property type="match status" value="1"/>
</dbReference>
<proteinExistence type="predicted"/>
<gene>
    <name evidence="3" type="ORF">LEM8419_02546</name>
</gene>
<dbReference type="InterPro" id="IPR012334">
    <property type="entry name" value="Pectin_lyas_fold"/>
</dbReference>
<dbReference type="Gene3D" id="2.160.20.10">
    <property type="entry name" value="Single-stranded right-handed beta-helix, Pectin lyase-like"/>
    <property type="match status" value="1"/>
</dbReference>
<feature type="signal peptide" evidence="1">
    <location>
        <begin position="1"/>
        <end position="21"/>
    </location>
</feature>
<comment type="caution">
    <text evidence="3">The sequence shown here is derived from an EMBL/GenBank/DDBJ whole genome shotgun (WGS) entry which is preliminary data.</text>
</comment>
<keyword evidence="4" id="KW-1185">Reference proteome</keyword>
<dbReference type="NCBIfam" id="TIGR04183">
    <property type="entry name" value="Por_Secre_tail"/>
    <property type="match status" value="1"/>
</dbReference>
<reference evidence="3" key="1">
    <citation type="submission" date="2021-12" db="EMBL/GenBank/DDBJ databases">
        <authorList>
            <person name="Rodrigo-Torres L."/>
            <person name="Arahal R. D."/>
            <person name="Lucena T."/>
        </authorList>
    </citation>
    <scope>NUCLEOTIDE SEQUENCE</scope>
    <source>
        <strain evidence="3">CECT 8419</strain>
    </source>
</reference>